<dbReference type="Proteomes" id="UP000233654">
    <property type="component" value="Unassembled WGS sequence"/>
</dbReference>
<dbReference type="Gene3D" id="2.60.290.11">
    <property type="entry name" value="TM1070-like"/>
    <property type="match status" value="3"/>
</dbReference>
<evidence type="ECO:0000313" key="2">
    <source>
        <dbReference type="Proteomes" id="UP000233654"/>
    </source>
</evidence>
<organism evidence="1 2">
    <name type="scientific">Candidatus Anoxymicrobium japonicum</name>
    <dbReference type="NCBI Taxonomy" id="2013648"/>
    <lineage>
        <taxon>Bacteria</taxon>
        <taxon>Bacillati</taxon>
        <taxon>Actinomycetota</taxon>
        <taxon>Candidatus Geothermincolia</taxon>
        <taxon>Candidatus Geothermincolales</taxon>
        <taxon>Candidatus Anoxymicrobiaceae</taxon>
        <taxon>Candidatus Anoxymicrobium</taxon>
    </lineage>
</organism>
<dbReference type="GO" id="GO:0005975">
    <property type="term" value="P:carbohydrate metabolic process"/>
    <property type="evidence" value="ECO:0007669"/>
    <property type="project" value="UniProtKB-ARBA"/>
</dbReference>
<dbReference type="SUPFAM" id="SSF81296">
    <property type="entry name" value="E set domains"/>
    <property type="match status" value="1"/>
</dbReference>
<dbReference type="Gene3D" id="2.60.40.10">
    <property type="entry name" value="Immunoglobulins"/>
    <property type="match status" value="2"/>
</dbReference>
<comment type="caution">
    <text evidence="1">The sequence shown here is derived from an EMBL/GenBank/DDBJ whole genome shotgun (WGS) entry which is preliminary data.</text>
</comment>
<dbReference type="InterPro" id="IPR013783">
    <property type="entry name" value="Ig-like_fold"/>
</dbReference>
<reference evidence="1 2" key="1">
    <citation type="journal article" date="2017" name="ISME J.">
        <title>Potential for microbial H2 and metal transformations associated with novel bacteria and archaea in deep terrestrial subsurface sediments.</title>
        <authorList>
            <person name="Hernsdorf A.W."/>
            <person name="Amano Y."/>
            <person name="Miyakawa K."/>
            <person name="Ise K."/>
            <person name="Suzuki Y."/>
            <person name="Anantharaman K."/>
            <person name="Probst A."/>
            <person name="Burstein D."/>
            <person name="Thomas B.C."/>
            <person name="Banfield J.F."/>
        </authorList>
    </citation>
    <scope>NUCLEOTIDE SEQUENCE [LARGE SCALE GENOMIC DNA]</scope>
    <source>
        <strain evidence="1">HGW-Actinobacteria-3</strain>
    </source>
</reference>
<sequence length="564" mass="60305">MVSWTDTEIVVEVPAGISGKTDVVVTTTGGASDPETFTVLPISPAPTVTSITCNASFNNETVSITNLAGTNFKSGAIVRLKRAGQPDIIATNVNVVSSTMITCRFNLNGTQVGTYTVMVTNPDGKSGSKANAFTVMSEVATLAWYLAEGTTDWGFSTYITIQNPNASAVTALVTYMPTGKANKTETVSLLPNSQTTLTNDHLISVMGGATDFSTKVEYTEEKPIAVDRTMTWTGKGAASPEGHSSVGVTAPAKTWYLPEGSSKWGFECWLLIQNPNTTDATATVTYMIEGEGPKTITHNVPASSRATFNMETDIGQKDASIKVVSNQPVIPERAMYRNNRREGHESIGTTTPATDYYLAEGATGYNVNYITYVLVQNPHDDPTDVSLAYQTSAGEVEGPSFTMPANSRKTVKVNDQLSHNTDVSTHVHGSQSIIAERAIYWNNGTGEACHDSIGMSSPHTTFCLPDGQTSEGRETWTLVQNPNDTSVSVEISYLTPTGAGNVTKTETIPARSRKTFNMAEHSGVQGRAAIKVTSKTPDKKIMVERAMYWNAKGAGTDTIGGFAD</sequence>
<gene>
    <name evidence="1" type="ORF">CVT63_00575</name>
</gene>
<dbReference type="InterPro" id="IPR043777">
    <property type="entry name" value="DUF5719"/>
</dbReference>
<protein>
    <submittedName>
        <fullName evidence="1">Uncharacterized protein</fullName>
    </submittedName>
</protein>
<dbReference type="InterPro" id="IPR036698">
    <property type="entry name" value="TM1070-like_sf"/>
</dbReference>
<evidence type="ECO:0000313" key="1">
    <source>
        <dbReference type="EMBL" id="PKQ28801.1"/>
    </source>
</evidence>
<dbReference type="EMBL" id="PHEX01000004">
    <property type="protein sequence ID" value="PKQ28801.1"/>
    <property type="molecule type" value="Genomic_DNA"/>
</dbReference>
<name>A0A2N3G7W8_9ACTN</name>
<dbReference type="Pfam" id="PF18986">
    <property type="entry name" value="DUF5719"/>
    <property type="match status" value="1"/>
</dbReference>
<accession>A0A2N3G7W8</accession>
<proteinExistence type="predicted"/>
<dbReference type="InterPro" id="IPR014756">
    <property type="entry name" value="Ig_E-set"/>
</dbReference>
<dbReference type="AlphaFoldDB" id="A0A2N3G7W8"/>